<dbReference type="PANTHER" id="PTHR22990:SF15">
    <property type="entry name" value="F-BOX ONLY PROTEIN 10"/>
    <property type="match status" value="1"/>
</dbReference>
<protein>
    <recommendedName>
        <fullName evidence="5">Right handed beta helix domain-containing protein</fullName>
    </recommendedName>
</protein>
<dbReference type="Proteomes" id="UP000276128">
    <property type="component" value="Unassembled WGS sequence"/>
</dbReference>
<evidence type="ECO:0000313" key="7">
    <source>
        <dbReference type="Proteomes" id="UP000276128"/>
    </source>
</evidence>
<dbReference type="OrthoDB" id="2572381at2"/>
<keyword evidence="2" id="KW-0677">Repeat</keyword>
<evidence type="ECO:0000256" key="3">
    <source>
        <dbReference type="ARBA" id="ARBA00022786"/>
    </source>
</evidence>
<dbReference type="PROSITE" id="PS51257">
    <property type="entry name" value="PROKAR_LIPOPROTEIN"/>
    <property type="match status" value="1"/>
</dbReference>
<evidence type="ECO:0000256" key="4">
    <source>
        <dbReference type="SAM" id="SignalP"/>
    </source>
</evidence>
<dbReference type="InterPro" id="IPR039448">
    <property type="entry name" value="Beta_helix"/>
</dbReference>
<dbReference type="AlphaFoldDB" id="A0A3S0C4J8"/>
<dbReference type="EMBL" id="RXHU01000129">
    <property type="protein sequence ID" value="RTE01987.1"/>
    <property type="molecule type" value="Genomic_DNA"/>
</dbReference>
<keyword evidence="3" id="KW-0833">Ubl conjugation pathway</keyword>
<dbReference type="InterPro" id="IPR022441">
    <property type="entry name" value="Para_beta_helix_rpt-2"/>
</dbReference>
<dbReference type="InterPro" id="IPR011050">
    <property type="entry name" value="Pectin_lyase_fold/virulence"/>
</dbReference>
<dbReference type="NCBIfam" id="TIGR03804">
    <property type="entry name" value="para_beta_helix"/>
    <property type="match status" value="1"/>
</dbReference>
<comment type="pathway">
    <text evidence="1">Protein modification; protein ubiquitination.</text>
</comment>
<comment type="caution">
    <text evidence="6">The sequence shown here is derived from an EMBL/GenBank/DDBJ whole genome shotgun (WGS) entry which is preliminary data.</text>
</comment>
<proteinExistence type="predicted"/>
<reference evidence="6 7" key="1">
    <citation type="submission" date="2018-12" db="EMBL/GenBank/DDBJ databases">
        <title>Bacillus ochoae sp. nov., Paenibacillus whitsoniae sp. nov., Paenibacillus spiritus sp. nov. Isolated from the Mars Exploration Rover during spacecraft assembly.</title>
        <authorList>
            <person name="Seuylemezian A."/>
            <person name="Vaishampayan P."/>
        </authorList>
    </citation>
    <scope>NUCLEOTIDE SEQUENCE [LARGE SCALE GENOMIC DNA]</scope>
    <source>
        <strain evidence="6 7">MER 54</strain>
    </source>
</reference>
<dbReference type="InterPro" id="IPR006626">
    <property type="entry name" value="PbH1"/>
</dbReference>
<organism evidence="6 7">
    <name type="scientific">Paenibacillus whitsoniae</name>
    <dbReference type="NCBI Taxonomy" id="2496558"/>
    <lineage>
        <taxon>Bacteria</taxon>
        <taxon>Bacillati</taxon>
        <taxon>Bacillota</taxon>
        <taxon>Bacilli</taxon>
        <taxon>Bacillales</taxon>
        <taxon>Paenibacillaceae</taxon>
        <taxon>Paenibacillus</taxon>
    </lineage>
</organism>
<gene>
    <name evidence="6" type="ORF">EJQ19_30335</name>
</gene>
<sequence>MRRQLIMSKVNRKLSAFALSLAISCGVGILPNAAGATATQPILPTQKHNHDVSVPVGASTSTIQSAINSASSAGGGTVTLASGEYTITAPLVLKSNVTLNGAGKNSTVLKRNAGTNLGANGVLTTSTSGGVVNVIVTNLGIDGNSFIDPDTDPDHDSITNYGALIQGPDTSNDKILFDNFKVKNSTMGLHIKGSTNVTIQNSDFNNNGGSYLYWHNMYLRRVSKVLVKNNVMSYSSSGNGLNISYSDNVTIDSNSVYNNYFRGIRVADSSYIDTVNNNVHDNKSGDGIIYNSESTGVTNFKINSNTVKNNGGYGILVNSSSSNGEVKNNIDDGGNASGFKKIDGSNVTQ</sequence>
<feature type="chain" id="PRO_5018733779" description="Right handed beta helix domain-containing protein" evidence="4">
    <location>
        <begin position="37"/>
        <end position="349"/>
    </location>
</feature>
<evidence type="ECO:0000256" key="1">
    <source>
        <dbReference type="ARBA" id="ARBA00004906"/>
    </source>
</evidence>
<evidence type="ECO:0000313" key="6">
    <source>
        <dbReference type="EMBL" id="RTE01987.1"/>
    </source>
</evidence>
<keyword evidence="7" id="KW-1185">Reference proteome</keyword>
<evidence type="ECO:0000256" key="2">
    <source>
        <dbReference type="ARBA" id="ARBA00022737"/>
    </source>
</evidence>
<dbReference type="InterPro" id="IPR012334">
    <property type="entry name" value="Pectin_lyas_fold"/>
</dbReference>
<dbReference type="Pfam" id="PF13229">
    <property type="entry name" value="Beta_helix"/>
    <property type="match status" value="1"/>
</dbReference>
<evidence type="ECO:0000259" key="5">
    <source>
        <dbReference type="Pfam" id="PF13229"/>
    </source>
</evidence>
<dbReference type="Gene3D" id="2.160.20.10">
    <property type="entry name" value="Single-stranded right-handed beta-helix, Pectin lyase-like"/>
    <property type="match status" value="1"/>
</dbReference>
<name>A0A3S0C4J8_9BACL</name>
<feature type="signal peptide" evidence="4">
    <location>
        <begin position="1"/>
        <end position="36"/>
    </location>
</feature>
<dbReference type="SMART" id="SM00710">
    <property type="entry name" value="PbH1"/>
    <property type="match status" value="6"/>
</dbReference>
<dbReference type="PANTHER" id="PTHR22990">
    <property type="entry name" value="F-BOX ONLY PROTEIN"/>
    <property type="match status" value="1"/>
</dbReference>
<dbReference type="InterPro" id="IPR051550">
    <property type="entry name" value="SCF-Subunits/Alg-Epimerases"/>
</dbReference>
<accession>A0A3S0C4J8</accession>
<dbReference type="SUPFAM" id="SSF51126">
    <property type="entry name" value="Pectin lyase-like"/>
    <property type="match status" value="1"/>
</dbReference>
<feature type="domain" description="Right handed beta helix" evidence="5">
    <location>
        <begin position="172"/>
        <end position="329"/>
    </location>
</feature>
<keyword evidence="4" id="KW-0732">Signal</keyword>